<protein>
    <recommendedName>
        <fullName evidence="3">cysteine desulfurase</fullName>
        <ecNumber evidence="3">2.8.1.7</ecNumber>
    </recommendedName>
</protein>
<evidence type="ECO:0000259" key="6">
    <source>
        <dbReference type="Pfam" id="PF00266"/>
    </source>
</evidence>
<comment type="caution">
    <text evidence="7">The sequence shown here is derived from an EMBL/GenBank/DDBJ whole genome shotgun (WGS) entry which is preliminary data.</text>
</comment>
<dbReference type="InterPro" id="IPR015422">
    <property type="entry name" value="PyrdxlP-dep_Trfase_small"/>
</dbReference>
<dbReference type="Gene3D" id="3.40.640.10">
    <property type="entry name" value="Type I PLP-dependent aspartate aminotransferase-like (Major domain)"/>
    <property type="match status" value="1"/>
</dbReference>
<sequence>MEIYLDNAATSHPKPECTLEAVRDAMTRLNANPGRAGHARSLAAGRLVLEARETLALVLGAADPFGIVHAFNCTDALNLAIKGGLKAGSHVVSTMLEHNSVLRVLMEKKRRGEIEVTLVRPRGYFVDARDVQNAIRPNTRLIVVTHASNVTGAVQPVEEICQLARRKGILSLVDGAQRLGGAPVDVRAMGCSLYAFPGHKSLLGPTGTGGLYIEPGLVLDTVREGGTGSSSDSMLQPDDPPERYEAGTVNLAGIAGLKAGAQYVQTRLLEIHARERELTDQLYRGIRSLPGAVVYAPEEPSTRAGIVSLNLGGLSSSELADALDRAGICARGGLHCAPGAHEMLGTLRRGAVRLSVGYATTPGEIEQTLRVLREIAGGT</sequence>
<dbReference type="Gene3D" id="3.90.1150.10">
    <property type="entry name" value="Aspartate Aminotransferase, domain 1"/>
    <property type="match status" value="1"/>
</dbReference>
<comment type="catalytic activity">
    <reaction evidence="5">
        <text>(sulfur carrier)-H + L-cysteine = (sulfur carrier)-SH + L-alanine</text>
        <dbReference type="Rhea" id="RHEA:43892"/>
        <dbReference type="Rhea" id="RHEA-COMP:14737"/>
        <dbReference type="Rhea" id="RHEA-COMP:14739"/>
        <dbReference type="ChEBI" id="CHEBI:29917"/>
        <dbReference type="ChEBI" id="CHEBI:35235"/>
        <dbReference type="ChEBI" id="CHEBI:57972"/>
        <dbReference type="ChEBI" id="CHEBI:64428"/>
        <dbReference type="EC" id="2.8.1.7"/>
    </reaction>
</comment>
<gene>
    <name evidence="7" type="ORF">IAA84_00730</name>
</gene>
<proteinExistence type="inferred from homology"/>
<reference evidence="7" key="1">
    <citation type="submission" date="2020-10" db="EMBL/GenBank/DDBJ databases">
        <authorList>
            <person name="Gilroy R."/>
        </authorList>
    </citation>
    <scope>NUCLEOTIDE SEQUENCE</scope>
    <source>
        <strain evidence="7">13766</strain>
    </source>
</reference>
<dbReference type="InterPro" id="IPR015424">
    <property type="entry name" value="PyrdxlP-dep_Trfase"/>
</dbReference>
<dbReference type="EC" id="2.8.1.7" evidence="3"/>
<keyword evidence="7" id="KW-0808">Transferase</keyword>
<dbReference type="EMBL" id="DVJN01000013">
    <property type="protein sequence ID" value="HIS91522.1"/>
    <property type="molecule type" value="Genomic_DNA"/>
</dbReference>
<keyword evidence="7" id="KW-0032">Aminotransferase</keyword>
<evidence type="ECO:0000256" key="4">
    <source>
        <dbReference type="ARBA" id="ARBA00022898"/>
    </source>
</evidence>
<dbReference type="NCBIfam" id="TIGR01977">
    <property type="entry name" value="am_tr_V_EF2568"/>
    <property type="match status" value="1"/>
</dbReference>
<comment type="cofactor">
    <cofactor evidence="1">
        <name>pyridoxal 5'-phosphate</name>
        <dbReference type="ChEBI" id="CHEBI:597326"/>
    </cofactor>
</comment>
<dbReference type="InterPro" id="IPR015421">
    <property type="entry name" value="PyrdxlP-dep_Trfase_major"/>
</dbReference>
<dbReference type="PANTHER" id="PTHR43586:SF4">
    <property type="entry name" value="ISOPENICILLIN N EPIMERASE"/>
    <property type="match status" value="1"/>
</dbReference>
<name>A0A9D1FY46_9FIRM</name>
<comment type="similarity">
    <text evidence="2">Belongs to the class-V pyridoxal-phosphate-dependent aminotransferase family. Csd subfamily.</text>
</comment>
<feature type="domain" description="Aminotransferase class V" evidence="6">
    <location>
        <begin position="3"/>
        <end position="367"/>
    </location>
</feature>
<dbReference type="PIRSF" id="PIRSF005572">
    <property type="entry name" value="NifS"/>
    <property type="match status" value="1"/>
</dbReference>
<dbReference type="InterPro" id="IPR016454">
    <property type="entry name" value="Cysteine_dSase"/>
</dbReference>
<dbReference type="PANTHER" id="PTHR43586">
    <property type="entry name" value="CYSTEINE DESULFURASE"/>
    <property type="match status" value="1"/>
</dbReference>
<evidence type="ECO:0000256" key="2">
    <source>
        <dbReference type="ARBA" id="ARBA00010447"/>
    </source>
</evidence>
<evidence type="ECO:0000313" key="7">
    <source>
        <dbReference type="EMBL" id="HIS91522.1"/>
    </source>
</evidence>
<evidence type="ECO:0000256" key="1">
    <source>
        <dbReference type="ARBA" id="ARBA00001933"/>
    </source>
</evidence>
<evidence type="ECO:0000313" key="8">
    <source>
        <dbReference type="Proteomes" id="UP000824140"/>
    </source>
</evidence>
<reference evidence="7" key="2">
    <citation type="journal article" date="2021" name="PeerJ">
        <title>Extensive microbial diversity within the chicken gut microbiome revealed by metagenomics and culture.</title>
        <authorList>
            <person name="Gilroy R."/>
            <person name="Ravi A."/>
            <person name="Getino M."/>
            <person name="Pursley I."/>
            <person name="Horton D.L."/>
            <person name="Alikhan N.F."/>
            <person name="Baker D."/>
            <person name="Gharbi K."/>
            <person name="Hall N."/>
            <person name="Watson M."/>
            <person name="Adriaenssens E.M."/>
            <person name="Foster-Nyarko E."/>
            <person name="Jarju S."/>
            <person name="Secka A."/>
            <person name="Antonio M."/>
            <person name="Oren A."/>
            <person name="Chaudhuri R.R."/>
            <person name="La Ragione R."/>
            <person name="Hildebrand F."/>
            <person name="Pallen M.J."/>
        </authorList>
    </citation>
    <scope>NUCLEOTIDE SEQUENCE</scope>
    <source>
        <strain evidence="7">13766</strain>
    </source>
</reference>
<accession>A0A9D1FY46</accession>
<dbReference type="InterPro" id="IPR000192">
    <property type="entry name" value="Aminotrans_V_dom"/>
</dbReference>
<dbReference type="SUPFAM" id="SSF53383">
    <property type="entry name" value="PLP-dependent transferases"/>
    <property type="match status" value="1"/>
</dbReference>
<keyword evidence="4" id="KW-0663">Pyridoxal phosphate</keyword>
<dbReference type="Proteomes" id="UP000824140">
    <property type="component" value="Unassembled WGS sequence"/>
</dbReference>
<evidence type="ECO:0000256" key="5">
    <source>
        <dbReference type="ARBA" id="ARBA00050776"/>
    </source>
</evidence>
<evidence type="ECO:0000256" key="3">
    <source>
        <dbReference type="ARBA" id="ARBA00012239"/>
    </source>
</evidence>
<dbReference type="Pfam" id="PF00266">
    <property type="entry name" value="Aminotran_5"/>
    <property type="match status" value="1"/>
</dbReference>
<organism evidence="7 8">
    <name type="scientific">Candidatus Alectryocaccomicrobium excrementavium</name>
    <dbReference type="NCBI Taxonomy" id="2840668"/>
    <lineage>
        <taxon>Bacteria</taxon>
        <taxon>Bacillati</taxon>
        <taxon>Bacillota</taxon>
        <taxon>Clostridia</taxon>
        <taxon>Candidatus Alectryocaccomicrobium</taxon>
    </lineage>
</organism>
<dbReference type="AlphaFoldDB" id="A0A9D1FY46"/>
<dbReference type="InterPro" id="IPR010969">
    <property type="entry name" value="Cys_dSase-rel_unknwn_funct"/>
</dbReference>
<dbReference type="GO" id="GO:0008483">
    <property type="term" value="F:transaminase activity"/>
    <property type="evidence" value="ECO:0007669"/>
    <property type="project" value="UniProtKB-KW"/>
</dbReference>
<dbReference type="GO" id="GO:0031071">
    <property type="term" value="F:cysteine desulfurase activity"/>
    <property type="evidence" value="ECO:0007669"/>
    <property type="project" value="UniProtKB-EC"/>
</dbReference>